<keyword evidence="11" id="KW-0460">Magnesium</keyword>
<keyword evidence="3 11" id="KW-0479">Metal-binding</keyword>
<protein>
    <recommendedName>
        <fullName evidence="6 7">D,D-heptose 1,7-bisphosphate phosphatase</fullName>
        <ecNumber evidence="7">3.1.3.-</ecNumber>
    </recommendedName>
</protein>
<dbReference type="Gene3D" id="3.40.50.1000">
    <property type="entry name" value="HAD superfamily/HAD-like"/>
    <property type="match status" value="1"/>
</dbReference>
<comment type="cofactor">
    <cofactor evidence="11">
        <name>Zn(2+)</name>
        <dbReference type="ChEBI" id="CHEBI:29105"/>
    </cofactor>
</comment>
<dbReference type="STRING" id="580340.Tlie_1235"/>
<dbReference type="HOGENOM" id="CLU_085077_2_1_0"/>
<feature type="site" description="Stabilizes the phosphoryl group" evidence="10">
    <location>
        <position position="109"/>
    </location>
</feature>
<dbReference type="EMBL" id="CP003096">
    <property type="protein sequence ID" value="AER66966.1"/>
    <property type="molecule type" value="Genomic_DNA"/>
</dbReference>
<dbReference type="InterPro" id="IPR006543">
    <property type="entry name" value="Histidinol-phos"/>
</dbReference>
<evidence type="ECO:0000256" key="7">
    <source>
        <dbReference type="PIRNR" id="PIRNR004682"/>
    </source>
</evidence>
<feature type="binding site" evidence="9">
    <location>
        <begin position="108"/>
        <end position="109"/>
    </location>
    <ligand>
        <name>substrate</name>
    </ligand>
</feature>
<reference evidence="12 13" key="2">
    <citation type="journal article" date="2012" name="Stand. Genomic Sci.">
        <title>Genome sequence of the moderately thermophilic, amino-acid-degrading and sulfur-reducing bacterium Thermovirga lienii type strain (Cas60314(T)).</title>
        <authorList>
            <person name="Goker M."/>
            <person name="Saunders E."/>
            <person name="Lapidus A."/>
            <person name="Nolan M."/>
            <person name="Lucas S."/>
            <person name="Hammon N."/>
            <person name="Deshpande S."/>
            <person name="Cheng J.F."/>
            <person name="Han C."/>
            <person name="Tapia R."/>
            <person name="Goodwin L.A."/>
            <person name="Pitluck S."/>
            <person name="Liolios K."/>
            <person name="Mavromatis K."/>
            <person name="Pagani I."/>
            <person name="Ivanova N."/>
            <person name="Mikhailova N."/>
            <person name="Pati A."/>
            <person name="Chen A."/>
            <person name="Palaniappan K."/>
            <person name="Land M."/>
            <person name="Chang Y.J."/>
            <person name="Jeffries C.D."/>
            <person name="Brambilla E.M."/>
            <person name="Rohde M."/>
            <person name="Spring S."/>
            <person name="Detter J.C."/>
            <person name="Woyke T."/>
            <person name="Bristow J."/>
            <person name="Eisen J.A."/>
            <person name="Markowitz V."/>
            <person name="Hugenholtz P."/>
            <person name="Kyrpides N.C."/>
            <person name="Klenk H.P."/>
        </authorList>
    </citation>
    <scope>NUCLEOTIDE SEQUENCE [LARGE SCALE GENOMIC DNA]</scope>
    <source>
        <strain evidence="13">ATCC BAA-1197 / DSM 17291 / Cas60314</strain>
    </source>
</reference>
<evidence type="ECO:0000256" key="8">
    <source>
        <dbReference type="PIRSR" id="PIRSR004682-1"/>
    </source>
</evidence>
<feature type="binding site" evidence="11">
    <location>
        <position position="9"/>
    </location>
    <ligand>
        <name>Mg(2+)</name>
        <dbReference type="ChEBI" id="CHEBI:18420"/>
    </ligand>
</feature>
<sequence>MKQPAVFLDRDGTIIKEVDYLDSLEKVELLPGVPEALSALRAGGFKLFVVTNQSGVARGYFTETFVQKTHEFISHILGKQGCEIDGFYFCPHHPTEGKESYRQKCNCRKPEPGMVLRAASEHDLDLRRSWIIGDKKSDIMTAKSVGIKAVLVLTGYGRETEAELVKAGIKVPVCEDIQAAAKVILKESQLIA</sequence>
<evidence type="ECO:0000256" key="2">
    <source>
        <dbReference type="ARBA" id="ARBA00022490"/>
    </source>
</evidence>
<dbReference type="AlphaFoldDB" id="G7V5Q6"/>
<feature type="binding site" evidence="9">
    <location>
        <begin position="51"/>
        <end position="54"/>
    </location>
    <ligand>
        <name>substrate</name>
    </ligand>
</feature>
<name>G7V5Q6_THELD</name>
<dbReference type="Pfam" id="PF13242">
    <property type="entry name" value="Hydrolase_like"/>
    <property type="match status" value="1"/>
</dbReference>
<evidence type="ECO:0000256" key="6">
    <source>
        <dbReference type="ARBA" id="ARBA00031828"/>
    </source>
</evidence>
<keyword evidence="13" id="KW-1185">Reference proteome</keyword>
<organism evidence="12 13">
    <name type="scientific">Thermovirga lienii (strain ATCC BAA-1197 / DSM 17291 / Cas60314)</name>
    <dbReference type="NCBI Taxonomy" id="580340"/>
    <lineage>
        <taxon>Bacteria</taxon>
        <taxon>Thermotogati</taxon>
        <taxon>Synergistota</taxon>
        <taxon>Synergistia</taxon>
        <taxon>Synergistales</taxon>
        <taxon>Thermovirgaceae</taxon>
        <taxon>Thermovirga</taxon>
    </lineage>
</organism>
<dbReference type="eggNOG" id="COG0241">
    <property type="taxonomic scope" value="Bacteria"/>
</dbReference>
<evidence type="ECO:0000256" key="10">
    <source>
        <dbReference type="PIRSR" id="PIRSR004682-3"/>
    </source>
</evidence>
<evidence type="ECO:0000256" key="3">
    <source>
        <dbReference type="ARBA" id="ARBA00022723"/>
    </source>
</evidence>
<dbReference type="EC" id="3.1.3.-" evidence="7"/>
<dbReference type="InterPro" id="IPR023214">
    <property type="entry name" value="HAD_sf"/>
</dbReference>
<dbReference type="NCBIfam" id="TIGR01662">
    <property type="entry name" value="HAD-SF-IIIA"/>
    <property type="match status" value="1"/>
</dbReference>
<dbReference type="GO" id="GO:0005737">
    <property type="term" value="C:cytoplasm"/>
    <property type="evidence" value="ECO:0007669"/>
    <property type="project" value="UniProtKB-SubCell"/>
</dbReference>
<feature type="active site" description="Nucleophile" evidence="8">
    <location>
        <position position="11"/>
    </location>
</feature>
<dbReference type="PIRSF" id="PIRSF004682">
    <property type="entry name" value="GmhB"/>
    <property type="match status" value="1"/>
</dbReference>
<dbReference type="GO" id="GO:0046872">
    <property type="term" value="F:metal ion binding"/>
    <property type="evidence" value="ECO:0007669"/>
    <property type="project" value="UniProtKB-KW"/>
</dbReference>
<feature type="site" description="Contributes to substrate recognition" evidence="10">
    <location>
        <position position="108"/>
    </location>
</feature>
<dbReference type="Proteomes" id="UP000005868">
    <property type="component" value="Chromosome"/>
</dbReference>
<evidence type="ECO:0000256" key="11">
    <source>
        <dbReference type="PIRSR" id="PIRSR004682-4"/>
    </source>
</evidence>
<feature type="site" description="Stabilizes the phosphoryl group" evidence="10">
    <location>
        <position position="51"/>
    </location>
</feature>
<reference evidence="13" key="1">
    <citation type="submission" date="2011-10" db="EMBL/GenBank/DDBJ databases">
        <title>The complete genome of chromosome of Thermovirga lienii DSM 17291.</title>
        <authorList>
            <consortium name="US DOE Joint Genome Institute (JGI-PGF)"/>
            <person name="Lucas S."/>
            <person name="Copeland A."/>
            <person name="Lapidus A."/>
            <person name="Glavina del Rio T."/>
            <person name="Dalin E."/>
            <person name="Tice H."/>
            <person name="Bruce D."/>
            <person name="Goodwin L."/>
            <person name="Pitluck S."/>
            <person name="Peters L."/>
            <person name="Mikhailova N."/>
            <person name="Saunders E."/>
            <person name="Kyrpides N."/>
            <person name="Mavromatis K."/>
            <person name="Ivanova N."/>
            <person name="Last F.I."/>
            <person name="Brettin T."/>
            <person name="Detter J.C."/>
            <person name="Han C."/>
            <person name="Larimer F."/>
            <person name="Land M."/>
            <person name="Hauser L."/>
            <person name="Markowitz V."/>
            <person name="Cheng J.-F."/>
            <person name="Hugenholtz P."/>
            <person name="Woyke T."/>
            <person name="Wu D."/>
            <person name="Spring S."/>
            <person name="Schroeder M."/>
            <person name="Brambilla E.-M."/>
            <person name="Klenk H.-P."/>
            <person name="Eisen J.A."/>
        </authorList>
    </citation>
    <scope>NUCLEOTIDE SEQUENCE [LARGE SCALE GENOMIC DNA]</scope>
    <source>
        <strain evidence="13">ATCC BAA-1197 / DSM 17291 / Cas60314</strain>
    </source>
</reference>
<evidence type="ECO:0000256" key="5">
    <source>
        <dbReference type="ARBA" id="ARBA00023277"/>
    </source>
</evidence>
<dbReference type="CDD" id="cd07503">
    <property type="entry name" value="HAD_HisB-N"/>
    <property type="match status" value="1"/>
</dbReference>
<feature type="binding site" evidence="11">
    <location>
        <position position="134"/>
    </location>
    <ligand>
        <name>Mg(2+)</name>
        <dbReference type="ChEBI" id="CHEBI:18420"/>
    </ligand>
</feature>
<keyword evidence="5 7" id="KW-0119">Carbohydrate metabolism</keyword>
<accession>G7V5Q6</accession>
<evidence type="ECO:0000313" key="12">
    <source>
        <dbReference type="EMBL" id="AER66966.1"/>
    </source>
</evidence>
<dbReference type="GO" id="GO:0016791">
    <property type="term" value="F:phosphatase activity"/>
    <property type="evidence" value="ECO:0007669"/>
    <property type="project" value="InterPro"/>
</dbReference>
<comment type="subcellular location">
    <subcellularLocation>
        <location evidence="1 7">Cytoplasm</location>
    </subcellularLocation>
</comment>
<keyword evidence="4 7" id="KW-0378">Hydrolase</keyword>
<comment type="cofactor">
    <cofactor evidence="11">
        <name>Mg(2+)</name>
        <dbReference type="ChEBI" id="CHEBI:18420"/>
    </cofactor>
</comment>
<feature type="binding site" evidence="9">
    <location>
        <begin position="17"/>
        <end position="20"/>
    </location>
    <ligand>
        <name>substrate</name>
    </ligand>
</feature>
<feature type="binding site" evidence="9">
    <location>
        <position position="135"/>
    </location>
    <ligand>
        <name>substrate</name>
    </ligand>
</feature>
<dbReference type="InterPro" id="IPR004446">
    <property type="entry name" value="Heptose_bisP_phosphatase"/>
</dbReference>
<comment type="similarity">
    <text evidence="7">Belongs to the gmhB family.</text>
</comment>
<evidence type="ECO:0000256" key="4">
    <source>
        <dbReference type="ARBA" id="ARBA00022801"/>
    </source>
</evidence>
<feature type="binding site" evidence="11">
    <location>
        <position position="107"/>
    </location>
    <ligand>
        <name>Zn(2+)</name>
        <dbReference type="ChEBI" id="CHEBI:29105"/>
    </ligand>
</feature>
<feature type="binding site" evidence="11">
    <location>
        <position position="11"/>
    </location>
    <ligand>
        <name>Mg(2+)</name>
        <dbReference type="ChEBI" id="CHEBI:18420"/>
    </ligand>
</feature>
<dbReference type="KEGG" id="tli:Tlie_1235"/>
<feature type="binding site" evidence="11">
    <location>
        <position position="135"/>
    </location>
    <ligand>
        <name>Mg(2+)</name>
        <dbReference type="ChEBI" id="CHEBI:18420"/>
    </ligand>
</feature>
<feature type="binding site" evidence="9">
    <location>
        <begin position="9"/>
        <end position="11"/>
    </location>
    <ligand>
        <name>substrate</name>
    </ligand>
</feature>
<dbReference type="PANTHER" id="PTHR42891">
    <property type="entry name" value="D-GLYCERO-BETA-D-MANNO-HEPTOSE-1,7-BISPHOSPHATE 7-PHOSPHATASE"/>
    <property type="match status" value="1"/>
</dbReference>
<dbReference type="SUPFAM" id="SSF56784">
    <property type="entry name" value="HAD-like"/>
    <property type="match status" value="1"/>
</dbReference>
<gene>
    <name evidence="12" type="ordered locus">Tlie_1235</name>
</gene>
<dbReference type="InterPro" id="IPR006357">
    <property type="entry name" value="HAD-SF_hydro_IIA"/>
</dbReference>
<dbReference type="NCBIfam" id="TIGR01656">
    <property type="entry name" value="Histidinol-ppas"/>
    <property type="match status" value="1"/>
</dbReference>
<dbReference type="NCBIfam" id="TIGR00213">
    <property type="entry name" value="GmhB_yaeD"/>
    <property type="match status" value="1"/>
</dbReference>
<feature type="binding site" evidence="11">
    <location>
        <position position="105"/>
    </location>
    <ligand>
        <name>Zn(2+)</name>
        <dbReference type="ChEBI" id="CHEBI:29105"/>
    </ligand>
</feature>
<feature type="binding site" evidence="11">
    <location>
        <position position="92"/>
    </location>
    <ligand>
        <name>Zn(2+)</name>
        <dbReference type="ChEBI" id="CHEBI:29105"/>
    </ligand>
</feature>
<feature type="binding site" evidence="11">
    <location>
        <position position="90"/>
    </location>
    <ligand>
        <name>Zn(2+)</name>
        <dbReference type="ChEBI" id="CHEBI:29105"/>
    </ligand>
</feature>
<keyword evidence="2 7" id="KW-0963">Cytoplasm</keyword>
<proteinExistence type="inferred from homology"/>
<evidence type="ECO:0000313" key="13">
    <source>
        <dbReference type="Proteomes" id="UP000005868"/>
    </source>
</evidence>
<dbReference type="OrthoDB" id="9801899at2"/>
<dbReference type="GO" id="GO:0005975">
    <property type="term" value="P:carbohydrate metabolic process"/>
    <property type="evidence" value="ECO:0007669"/>
    <property type="project" value="InterPro"/>
</dbReference>
<dbReference type="InterPro" id="IPR006549">
    <property type="entry name" value="HAD-SF_hydro_IIIA"/>
</dbReference>
<evidence type="ECO:0000256" key="9">
    <source>
        <dbReference type="PIRSR" id="PIRSR004682-2"/>
    </source>
</evidence>
<evidence type="ECO:0000256" key="1">
    <source>
        <dbReference type="ARBA" id="ARBA00004496"/>
    </source>
</evidence>
<feature type="active site" description="Nucleophile" evidence="8">
    <location>
        <position position="9"/>
    </location>
</feature>
<keyword evidence="11" id="KW-0862">Zinc</keyword>
<dbReference type="PANTHER" id="PTHR42891:SF1">
    <property type="entry name" value="D-GLYCERO-BETA-D-MANNO-HEPTOSE-1,7-BISPHOSPHATE 7-PHOSPHATASE"/>
    <property type="match status" value="1"/>
</dbReference>
<dbReference type="InterPro" id="IPR036412">
    <property type="entry name" value="HAD-like_sf"/>
</dbReference>
<dbReference type="Pfam" id="PF13344">
    <property type="entry name" value="Hydrolase_6"/>
    <property type="match status" value="1"/>
</dbReference>